<dbReference type="AlphaFoldDB" id="H3ZQR1"/>
<sequence length="300" mass="34105">MLEVENISAGYGNGDVIENLSFIAIKKEIYVLLGANGAGKTTTFRAITGILPLSSGRVVVDGIDLWVEPENAKRKMGYLPEGERVYPDLTVYKNLRFFAKIYDVEEERINELLKEFRLEKYKNTKAGYLSRGFRKRLALARALLHNPDILVLDEPFSNLDIPTALSLRDKIFEMLKEGKIILFSTHILSELQNFEGVKCRVAIMKEGKLVLEERLENLLSKVSSIEVVFKVDKKIRAKELLEKFGYNVNVENTGISVMVSRYNDEVPAIMKILLTQGINVYEVKPKETPIEKIFTGILEK</sequence>
<dbReference type="SMART" id="SM00382">
    <property type="entry name" value="AAA"/>
    <property type="match status" value="1"/>
</dbReference>
<accession>H3ZQR1</accession>
<evidence type="ECO:0000256" key="3">
    <source>
        <dbReference type="ARBA" id="ARBA00022741"/>
    </source>
</evidence>
<evidence type="ECO:0000256" key="4">
    <source>
        <dbReference type="ARBA" id="ARBA00022840"/>
    </source>
</evidence>
<dbReference type="InterPro" id="IPR003593">
    <property type="entry name" value="AAA+_ATPase"/>
</dbReference>
<reference evidence="6 7" key="1">
    <citation type="journal article" date="2012" name="J. Bacteriol.">
        <title>Genome sequence of the model hyperthermophilic archaeon Thermococcus litoralis NS-C.</title>
        <authorList>
            <person name="Gardner A.F."/>
            <person name="Kumar S."/>
            <person name="Perler F.B."/>
        </authorList>
    </citation>
    <scope>NUCLEOTIDE SEQUENCE [LARGE SCALE GENOMIC DNA]</scope>
    <source>
        <strain evidence="7">ATCC 51850 / DSM 5473 / JCM 8560 / NS-C</strain>
    </source>
</reference>
<feature type="domain" description="ABC transporter" evidence="5">
    <location>
        <begin position="2"/>
        <end position="231"/>
    </location>
</feature>
<keyword evidence="3" id="KW-0547">Nucleotide-binding</keyword>
<dbReference type="PROSITE" id="PS50893">
    <property type="entry name" value="ABC_TRANSPORTER_2"/>
    <property type="match status" value="1"/>
</dbReference>
<dbReference type="CDD" id="cd03230">
    <property type="entry name" value="ABC_DR_subfamily_A"/>
    <property type="match status" value="1"/>
</dbReference>
<name>H3ZQR1_THELN</name>
<evidence type="ECO:0000313" key="6">
    <source>
        <dbReference type="EMBL" id="EHR77637.1"/>
    </source>
</evidence>
<protein>
    <submittedName>
        <fullName evidence="6">ABC transporter</fullName>
    </submittedName>
</protein>
<dbReference type="HOGENOM" id="CLU_000604_1_2_2"/>
<dbReference type="Proteomes" id="UP000015502">
    <property type="component" value="Chromosome"/>
</dbReference>
<evidence type="ECO:0000259" key="5">
    <source>
        <dbReference type="PROSITE" id="PS50893"/>
    </source>
</evidence>
<dbReference type="OrthoDB" id="40048at2157"/>
<dbReference type="Pfam" id="PF00005">
    <property type="entry name" value="ABC_tran"/>
    <property type="match status" value="1"/>
</dbReference>
<evidence type="ECO:0000313" key="7">
    <source>
        <dbReference type="Proteomes" id="UP000015502"/>
    </source>
</evidence>
<dbReference type="PANTHER" id="PTHR43335">
    <property type="entry name" value="ABC TRANSPORTER, ATP-BINDING PROTEIN"/>
    <property type="match status" value="1"/>
</dbReference>
<dbReference type="STRING" id="523849.OCC_09421"/>
<dbReference type="KEGG" id="tlt:OCC_09421"/>
<dbReference type="SUPFAM" id="SSF52540">
    <property type="entry name" value="P-loop containing nucleoside triphosphate hydrolases"/>
    <property type="match status" value="1"/>
</dbReference>
<evidence type="ECO:0000256" key="1">
    <source>
        <dbReference type="ARBA" id="ARBA00005417"/>
    </source>
</evidence>
<dbReference type="InterPro" id="IPR027417">
    <property type="entry name" value="P-loop_NTPase"/>
</dbReference>
<dbReference type="GO" id="GO:0005524">
    <property type="term" value="F:ATP binding"/>
    <property type="evidence" value="ECO:0007669"/>
    <property type="project" value="UniProtKB-KW"/>
</dbReference>
<proteinExistence type="inferred from homology"/>
<evidence type="ECO:0000256" key="2">
    <source>
        <dbReference type="ARBA" id="ARBA00022448"/>
    </source>
</evidence>
<organism evidence="6 7">
    <name type="scientific">Thermococcus litoralis (strain ATCC 51850 / DSM 5473 / JCM 8560 / NS-C)</name>
    <dbReference type="NCBI Taxonomy" id="523849"/>
    <lineage>
        <taxon>Archaea</taxon>
        <taxon>Methanobacteriati</taxon>
        <taxon>Methanobacteriota</taxon>
        <taxon>Thermococci</taxon>
        <taxon>Thermococcales</taxon>
        <taxon>Thermococcaceae</taxon>
        <taxon>Thermococcus</taxon>
    </lineage>
</organism>
<dbReference type="EMBL" id="CP006670">
    <property type="protein sequence ID" value="EHR77637.1"/>
    <property type="molecule type" value="Genomic_DNA"/>
</dbReference>
<gene>
    <name evidence="6" type="ORF">OCC_09421</name>
</gene>
<keyword evidence="4" id="KW-0067">ATP-binding</keyword>
<dbReference type="PANTHER" id="PTHR43335:SF4">
    <property type="entry name" value="ABC TRANSPORTER, ATP-BINDING PROTEIN"/>
    <property type="match status" value="1"/>
</dbReference>
<dbReference type="GO" id="GO:0016887">
    <property type="term" value="F:ATP hydrolysis activity"/>
    <property type="evidence" value="ECO:0007669"/>
    <property type="project" value="InterPro"/>
</dbReference>
<dbReference type="InterPro" id="IPR003439">
    <property type="entry name" value="ABC_transporter-like_ATP-bd"/>
</dbReference>
<comment type="similarity">
    <text evidence="1">Belongs to the ABC transporter superfamily.</text>
</comment>
<keyword evidence="7" id="KW-1185">Reference proteome</keyword>
<keyword evidence="2" id="KW-0813">Transport</keyword>
<dbReference type="GeneID" id="55597032"/>
<dbReference type="PaxDb" id="523849-OCC_09421"/>
<dbReference type="RefSeq" id="WP_004069754.1">
    <property type="nucleotide sequence ID" value="NC_022084.1"/>
</dbReference>
<dbReference type="Gene3D" id="3.40.50.300">
    <property type="entry name" value="P-loop containing nucleotide triphosphate hydrolases"/>
    <property type="match status" value="1"/>
</dbReference>